<keyword evidence="3" id="KW-0813">Transport</keyword>
<keyword evidence="7 8" id="KW-0472">Membrane</keyword>
<dbReference type="PANTHER" id="PTHR22911">
    <property type="entry name" value="ACYL-MALONYL CONDENSING ENZYME-RELATED"/>
    <property type="match status" value="1"/>
</dbReference>
<evidence type="ECO:0000256" key="2">
    <source>
        <dbReference type="ARBA" id="ARBA00007362"/>
    </source>
</evidence>
<comment type="subcellular location">
    <subcellularLocation>
        <location evidence="1">Cell membrane</location>
        <topology evidence="1">Multi-pass membrane protein</topology>
    </subcellularLocation>
</comment>
<evidence type="ECO:0000256" key="5">
    <source>
        <dbReference type="ARBA" id="ARBA00022692"/>
    </source>
</evidence>
<feature type="transmembrane region" description="Helical" evidence="8">
    <location>
        <begin position="268"/>
        <end position="289"/>
    </location>
</feature>
<sequence length="293" mass="32695">MEKIDENSVQRGAVFAFAAYGSWGLLPLFWKLLSTVESTQILASRVLFSLIFVWLVLAFQGKGAWWRILRDPQKLKALTLSALFISLNWGLYIWAVNSAHTVEASLGYYINPLVNVLLGLFFFRERLSVTQWAAFALAMVGVLLLTMFSGVFPWISLALAFTFGLYGFAKKKIAVTSLEGLASETLILLPFAAVFLLFRQIQGQGAFTISWDKTILLLVSGVITALPLLWFARAAQLLPLSMLGFIQFLSPTIQLALGVWVFGEAFPIRNLIAFGFVWGGILLYSLSFMKKRT</sequence>
<organism evidence="10">
    <name type="scientific">Gracilinema caldarium</name>
    <dbReference type="NCBI Taxonomy" id="215591"/>
    <lineage>
        <taxon>Bacteria</taxon>
        <taxon>Pseudomonadati</taxon>
        <taxon>Spirochaetota</taxon>
        <taxon>Spirochaetia</taxon>
        <taxon>Spirochaetales</taxon>
        <taxon>Breznakiellaceae</taxon>
        <taxon>Gracilinema</taxon>
    </lineage>
</organism>
<evidence type="ECO:0000256" key="1">
    <source>
        <dbReference type="ARBA" id="ARBA00004651"/>
    </source>
</evidence>
<feature type="domain" description="EamA" evidence="9">
    <location>
        <begin position="11"/>
        <end position="146"/>
    </location>
</feature>
<feature type="transmembrane region" description="Helical" evidence="8">
    <location>
        <begin position="12"/>
        <end position="30"/>
    </location>
</feature>
<dbReference type="PANTHER" id="PTHR22911:SF137">
    <property type="entry name" value="SOLUTE CARRIER FAMILY 35 MEMBER G2-RELATED"/>
    <property type="match status" value="1"/>
</dbReference>
<evidence type="ECO:0000256" key="3">
    <source>
        <dbReference type="ARBA" id="ARBA00022448"/>
    </source>
</evidence>
<dbReference type="InterPro" id="IPR000620">
    <property type="entry name" value="EamA_dom"/>
</dbReference>
<keyword evidence="6 8" id="KW-1133">Transmembrane helix</keyword>
<feature type="transmembrane region" description="Helical" evidence="8">
    <location>
        <begin position="106"/>
        <end position="122"/>
    </location>
</feature>
<dbReference type="EMBL" id="DSVL01000156">
    <property type="protein sequence ID" value="HFH28889.1"/>
    <property type="molecule type" value="Genomic_DNA"/>
</dbReference>
<dbReference type="InterPro" id="IPR037185">
    <property type="entry name" value="EmrE-like"/>
</dbReference>
<feature type="transmembrane region" description="Helical" evidence="8">
    <location>
        <begin position="181"/>
        <end position="202"/>
    </location>
</feature>
<dbReference type="SUPFAM" id="SSF103481">
    <property type="entry name" value="Multidrug resistance efflux transporter EmrE"/>
    <property type="match status" value="2"/>
</dbReference>
<comment type="similarity">
    <text evidence="2">Belongs to the EamA transporter family.</text>
</comment>
<protein>
    <submittedName>
        <fullName evidence="10">EamA family transporter RarD</fullName>
    </submittedName>
</protein>
<accession>A0A7C3EK12</accession>
<dbReference type="GO" id="GO:0005886">
    <property type="term" value="C:plasma membrane"/>
    <property type="evidence" value="ECO:0007669"/>
    <property type="project" value="UniProtKB-SubCell"/>
</dbReference>
<dbReference type="NCBIfam" id="TIGR00688">
    <property type="entry name" value="rarD"/>
    <property type="match status" value="1"/>
</dbReference>
<gene>
    <name evidence="10" type="primary">rarD</name>
    <name evidence="10" type="ORF">ENS59_05170</name>
</gene>
<feature type="transmembrane region" description="Helical" evidence="8">
    <location>
        <begin position="214"/>
        <end position="231"/>
    </location>
</feature>
<name>A0A7C3EK12_9SPIR</name>
<evidence type="ECO:0000256" key="4">
    <source>
        <dbReference type="ARBA" id="ARBA00022475"/>
    </source>
</evidence>
<comment type="caution">
    <text evidence="10">The sequence shown here is derived from an EMBL/GenBank/DDBJ whole genome shotgun (WGS) entry which is preliminary data.</text>
</comment>
<dbReference type="InterPro" id="IPR004626">
    <property type="entry name" value="RarD"/>
</dbReference>
<feature type="transmembrane region" description="Helical" evidence="8">
    <location>
        <begin position="42"/>
        <end position="65"/>
    </location>
</feature>
<evidence type="ECO:0000259" key="9">
    <source>
        <dbReference type="Pfam" id="PF00892"/>
    </source>
</evidence>
<evidence type="ECO:0000256" key="8">
    <source>
        <dbReference type="SAM" id="Phobius"/>
    </source>
</evidence>
<proteinExistence type="inferred from homology"/>
<keyword evidence="4" id="KW-1003">Cell membrane</keyword>
<evidence type="ECO:0000313" key="10">
    <source>
        <dbReference type="EMBL" id="HFH28889.1"/>
    </source>
</evidence>
<feature type="transmembrane region" description="Helical" evidence="8">
    <location>
        <begin position="77"/>
        <end position="94"/>
    </location>
</feature>
<keyword evidence="5 8" id="KW-0812">Transmembrane</keyword>
<dbReference type="Pfam" id="PF00892">
    <property type="entry name" value="EamA"/>
    <property type="match status" value="1"/>
</dbReference>
<reference evidence="10" key="1">
    <citation type="journal article" date="2020" name="mSystems">
        <title>Genome- and Community-Level Interaction Insights into Carbon Utilization and Element Cycling Functions of Hydrothermarchaeota in Hydrothermal Sediment.</title>
        <authorList>
            <person name="Zhou Z."/>
            <person name="Liu Y."/>
            <person name="Xu W."/>
            <person name="Pan J."/>
            <person name="Luo Z.H."/>
            <person name="Li M."/>
        </authorList>
    </citation>
    <scope>NUCLEOTIDE SEQUENCE [LARGE SCALE GENOMIC DNA]</scope>
    <source>
        <strain evidence="10">SpSt-503</strain>
    </source>
</reference>
<evidence type="ECO:0000256" key="7">
    <source>
        <dbReference type="ARBA" id="ARBA00023136"/>
    </source>
</evidence>
<dbReference type="AlphaFoldDB" id="A0A7C3EK12"/>
<evidence type="ECO:0000256" key="6">
    <source>
        <dbReference type="ARBA" id="ARBA00022989"/>
    </source>
</evidence>